<feature type="region of interest" description="Disordered" evidence="1">
    <location>
        <begin position="263"/>
        <end position="345"/>
    </location>
</feature>
<sequence length="427" mass="44553">MYKTLVSTGIALCSAAAIVAAGPAVLAPRSQAVEVAGAGTSVRALDLDYRLTALSDITVEQLSAALLSGREFDLDFEQKSYVSNGTTYYYFVDKYDNEWAFSDDSDAVPAISGISAVVYHLADSILPDGFHGDDYLFGQGQTQALRVSLYQLSGAAPDSPEGQLIDFITDPLGTIRYLVASGVEEALPGIGEDLVNYPQAMIQLLVASGVDTALPGAGDFVLDPMGTAFRTSVRLAGDAAKAGTGNDDADDFVENIFLNVLTKVGPGQQPAPPAPEETEPEGTGGGDAGTRTDGTDGVLASRSAFSGDQSGTETGSSDDVTSSKTLREKLSQPATGFTGQLSQARTASRTKLAAAEQRINDRVTEARNTIDAGVKRAGAKLSKIANDGLKQIERSVQQVKDTAAKAAPKKVASEKAAPKKDDQAKTE</sequence>
<reference evidence="3 4" key="1">
    <citation type="submission" date="2016-01" db="EMBL/GenBank/DDBJ databases">
        <title>The new phylogeny of the genus Mycobacterium.</title>
        <authorList>
            <person name="Tarcisio F."/>
            <person name="Conor M."/>
            <person name="Antonella G."/>
            <person name="Elisabetta G."/>
            <person name="Giulia F.S."/>
            <person name="Sara T."/>
            <person name="Anna F."/>
            <person name="Clotilde B."/>
            <person name="Roberto B."/>
            <person name="Veronica D.S."/>
            <person name="Fabio R."/>
            <person name="Monica P."/>
            <person name="Olivier J."/>
            <person name="Enrico T."/>
            <person name="Nicola S."/>
        </authorList>
    </citation>
    <scope>NUCLEOTIDE SEQUENCE [LARGE SCALE GENOMIC DNA]</scope>
    <source>
        <strain evidence="3 4">DSM 44179</strain>
    </source>
</reference>
<evidence type="ECO:0000256" key="2">
    <source>
        <dbReference type="SAM" id="SignalP"/>
    </source>
</evidence>
<gene>
    <name evidence="3" type="ORF">AWC04_16560</name>
</gene>
<keyword evidence="2" id="KW-0732">Signal</keyword>
<dbReference type="AlphaFoldDB" id="A0A1X1R5H5"/>
<evidence type="ECO:0000313" key="3">
    <source>
        <dbReference type="EMBL" id="ORU99825.1"/>
    </source>
</evidence>
<comment type="caution">
    <text evidence="3">The sequence shown here is derived from an EMBL/GenBank/DDBJ whole genome shotgun (WGS) entry which is preliminary data.</text>
</comment>
<evidence type="ECO:0000256" key="1">
    <source>
        <dbReference type="SAM" id="MobiDB-lite"/>
    </source>
</evidence>
<accession>A0A1X1R5H5</accession>
<organism evidence="3 4">
    <name type="scientific">Mycolicibacterium fallax</name>
    <name type="common">Mycobacterium fallax</name>
    <dbReference type="NCBI Taxonomy" id="1793"/>
    <lineage>
        <taxon>Bacteria</taxon>
        <taxon>Bacillati</taxon>
        <taxon>Actinomycetota</taxon>
        <taxon>Actinomycetes</taxon>
        <taxon>Mycobacteriales</taxon>
        <taxon>Mycobacteriaceae</taxon>
        <taxon>Mycolicibacterium</taxon>
    </lineage>
</organism>
<evidence type="ECO:0000313" key="4">
    <source>
        <dbReference type="Proteomes" id="UP000193484"/>
    </source>
</evidence>
<feature type="compositionally biased region" description="Polar residues" evidence="1">
    <location>
        <begin position="303"/>
        <end position="324"/>
    </location>
</feature>
<name>A0A1X1R5H5_MYCFA</name>
<keyword evidence="4" id="KW-1185">Reference proteome</keyword>
<feature type="compositionally biased region" description="Basic and acidic residues" evidence="1">
    <location>
        <begin position="411"/>
        <end position="427"/>
    </location>
</feature>
<feature type="region of interest" description="Disordered" evidence="1">
    <location>
        <begin position="398"/>
        <end position="427"/>
    </location>
</feature>
<protein>
    <submittedName>
        <fullName evidence="3">Uncharacterized protein</fullName>
    </submittedName>
</protein>
<proteinExistence type="predicted"/>
<dbReference type="EMBL" id="LQOJ01000051">
    <property type="protein sequence ID" value="ORU99825.1"/>
    <property type="molecule type" value="Genomic_DNA"/>
</dbReference>
<dbReference type="Proteomes" id="UP000193484">
    <property type="component" value="Unassembled WGS sequence"/>
</dbReference>
<feature type="chain" id="PRO_5043601793" evidence="2">
    <location>
        <begin position="27"/>
        <end position="427"/>
    </location>
</feature>
<feature type="compositionally biased region" description="Polar residues" evidence="1">
    <location>
        <begin position="332"/>
        <end position="345"/>
    </location>
</feature>
<feature type="signal peptide" evidence="2">
    <location>
        <begin position="1"/>
        <end position="26"/>
    </location>
</feature>